<dbReference type="InterPro" id="IPR027417">
    <property type="entry name" value="P-loop_NTPase"/>
</dbReference>
<protein>
    <recommendedName>
        <fullName evidence="3">Sulfotransferase</fullName>
    </recommendedName>
</protein>
<keyword evidence="2" id="KW-1185">Reference proteome</keyword>
<evidence type="ECO:0008006" key="3">
    <source>
        <dbReference type="Google" id="ProtNLM"/>
    </source>
</evidence>
<organism evidence="1 2">
    <name type="scientific">Thraustotheca clavata</name>
    <dbReference type="NCBI Taxonomy" id="74557"/>
    <lineage>
        <taxon>Eukaryota</taxon>
        <taxon>Sar</taxon>
        <taxon>Stramenopiles</taxon>
        <taxon>Oomycota</taxon>
        <taxon>Saprolegniomycetes</taxon>
        <taxon>Saprolegniales</taxon>
        <taxon>Achlyaceae</taxon>
        <taxon>Thraustotheca</taxon>
    </lineage>
</organism>
<sequence length="128" mass="14945">MANTMNWYSHLNTPTDAQKTEYLFWQFERLWEVYNDAAVVDKSLPRRVANDIIEVSYNVIVKEPIPALQHICKVAGIPWTVGIAKRYQAELATLNGYKVNKFVDLPEDIRAVIRTHYKDYFEAFGYPM</sequence>
<dbReference type="Proteomes" id="UP000243217">
    <property type="component" value="Unassembled WGS sequence"/>
</dbReference>
<name>A0A1V9Z0M8_9STRA</name>
<dbReference type="EMBL" id="JNBS01002405">
    <property type="protein sequence ID" value="OQR91594.1"/>
    <property type="molecule type" value="Genomic_DNA"/>
</dbReference>
<gene>
    <name evidence="1" type="ORF">THRCLA_22446</name>
</gene>
<accession>A0A1V9Z0M8</accession>
<dbReference type="SUPFAM" id="SSF52540">
    <property type="entry name" value="P-loop containing nucleoside triphosphate hydrolases"/>
    <property type="match status" value="1"/>
</dbReference>
<comment type="caution">
    <text evidence="1">The sequence shown here is derived from an EMBL/GenBank/DDBJ whole genome shotgun (WGS) entry which is preliminary data.</text>
</comment>
<dbReference type="AlphaFoldDB" id="A0A1V9Z0M8"/>
<reference evidence="1 2" key="1">
    <citation type="journal article" date="2014" name="Genome Biol. Evol.">
        <title>The secreted proteins of Achlya hypogyna and Thraustotheca clavata identify the ancestral oomycete secretome and reveal gene acquisitions by horizontal gene transfer.</title>
        <authorList>
            <person name="Misner I."/>
            <person name="Blouin N."/>
            <person name="Leonard G."/>
            <person name="Richards T.A."/>
            <person name="Lane C.E."/>
        </authorList>
    </citation>
    <scope>NUCLEOTIDE SEQUENCE [LARGE SCALE GENOMIC DNA]</scope>
    <source>
        <strain evidence="1 2">ATCC 34112</strain>
    </source>
</reference>
<dbReference type="Gene3D" id="3.40.50.300">
    <property type="entry name" value="P-loop containing nucleotide triphosphate hydrolases"/>
    <property type="match status" value="1"/>
</dbReference>
<evidence type="ECO:0000313" key="1">
    <source>
        <dbReference type="EMBL" id="OQR91594.1"/>
    </source>
</evidence>
<proteinExistence type="predicted"/>
<evidence type="ECO:0000313" key="2">
    <source>
        <dbReference type="Proteomes" id="UP000243217"/>
    </source>
</evidence>